<gene>
    <name evidence="1" type="ORF">FHU33_0028</name>
</gene>
<name>A0A543P9B0_9ACTN</name>
<reference evidence="1 2" key="1">
    <citation type="submission" date="2019-06" db="EMBL/GenBank/DDBJ databases">
        <title>Sequencing the genomes of 1000 actinobacteria strains.</title>
        <authorList>
            <person name="Klenk H.-P."/>
        </authorList>
    </citation>
    <scope>NUCLEOTIDE SEQUENCE [LARGE SCALE GENOMIC DNA]</scope>
    <source>
        <strain evidence="1 2">DSM 46837</strain>
    </source>
</reference>
<dbReference type="Proteomes" id="UP000319865">
    <property type="component" value="Unassembled WGS sequence"/>
</dbReference>
<comment type="caution">
    <text evidence="1">The sequence shown here is derived from an EMBL/GenBank/DDBJ whole genome shotgun (WGS) entry which is preliminary data.</text>
</comment>
<sequence length="29" mass="3258">MVRAPIRVPRWPAAAEKNRSVQVVLEGAR</sequence>
<proteinExistence type="predicted"/>
<dbReference type="EMBL" id="VFQE01000001">
    <property type="protein sequence ID" value="TQN40683.1"/>
    <property type="molecule type" value="Genomic_DNA"/>
</dbReference>
<dbReference type="AlphaFoldDB" id="A0A543P9B0"/>
<accession>A0A543P9B0</accession>
<organism evidence="1 2">
    <name type="scientific">Blastococcus colisei</name>
    <dbReference type="NCBI Taxonomy" id="1564162"/>
    <lineage>
        <taxon>Bacteria</taxon>
        <taxon>Bacillati</taxon>
        <taxon>Actinomycetota</taxon>
        <taxon>Actinomycetes</taxon>
        <taxon>Geodermatophilales</taxon>
        <taxon>Geodermatophilaceae</taxon>
        <taxon>Blastococcus</taxon>
    </lineage>
</organism>
<protein>
    <submittedName>
        <fullName evidence="1">Uncharacterized protein</fullName>
    </submittedName>
</protein>
<evidence type="ECO:0000313" key="2">
    <source>
        <dbReference type="Proteomes" id="UP000319865"/>
    </source>
</evidence>
<evidence type="ECO:0000313" key="1">
    <source>
        <dbReference type="EMBL" id="TQN40683.1"/>
    </source>
</evidence>
<keyword evidence="2" id="KW-1185">Reference proteome</keyword>